<dbReference type="GO" id="GO:0046933">
    <property type="term" value="F:proton-transporting ATP synthase activity, rotational mechanism"/>
    <property type="evidence" value="ECO:0007669"/>
    <property type="project" value="UniProtKB-UniRule"/>
</dbReference>
<comment type="similarity">
    <text evidence="7">Belongs to the ATPase delta chain family.</text>
</comment>
<dbReference type="InterPro" id="IPR026015">
    <property type="entry name" value="ATP_synth_OSCP/delta_N_sf"/>
</dbReference>
<dbReference type="Proteomes" id="UP000032544">
    <property type="component" value="Unassembled WGS sequence"/>
</dbReference>
<evidence type="ECO:0000256" key="4">
    <source>
        <dbReference type="ARBA" id="ARBA00023065"/>
    </source>
</evidence>
<dbReference type="OrthoDB" id="9802471at2"/>
<evidence type="ECO:0000256" key="3">
    <source>
        <dbReference type="ARBA" id="ARBA00022781"/>
    </source>
</evidence>
<dbReference type="HAMAP" id="MF_01416">
    <property type="entry name" value="ATP_synth_delta_bact"/>
    <property type="match status" value="1"/>
</dbReference>
<dbReference type="SUPFAM" id="SSF47928">
    <property type="entry name" value="N-terminal domain of the delta subunit of the F1F0-ATP synthase"/>
    <property type="match status" value="1"/>
</dbReference>
<dbReference type="STRING" id="1544798.LH29_02665"/>
<dbReference type="PANTHER" id="PTHR11910">
    <property type="entry name" value="ATP SYNTHASE DELTA CHAIN"/>
    <property type="match status" value="1"/>
</dbReference>
<dbReference type="Gene3D" id="1.10.520.20">
    <property type="entry name" value="N-terminal domain of the delta subunit of the F1F0-ATP synthase"/>
    <property type="match status" value="1"/>
</dbReference>
<keyword evidence="3 7" id="KW-0375">Hydrogen ion transport</keyword>
<comment type="function">
    <text evidence="7">F(1)F(0) ATP synthase produces ATP from ADP in the presence of a proton or sodium gradient. F-type ATPases consist of two structural domains, F(1) containing the extramembraneous catalytic core and F(0) containing the membrane proton channel, linked together by a central stalk and a peripheral stalk. During catalysis, ATP synthesis in the catalytic domain of F(1) is coupled via a rotary mechanism of the central stalk subunits to proton translocation.</text>
</comment>
<evidence type="ECO:0000256" key="1">
    <source>
        <dbReference type="ARBA" id="ARBA00004370"/>
    </source>
</evidence>
<dbReference type="GO" id="GO:0045259">
    <property type="term" value="C:proton-transporting ATP synthase complex"/>
    <property type="evidence" value="ECO:0007669"/>
    <property type="project" value="UniProtKB-KW"/>
</dbReference>
<organism evidence="8 9">
    <name type="scientific">Draconibacterium sediminis</name>
    <dbReference type="NCBI Taxonomy" id="1544798"/>
    <lineage>
        <taxon>Bacteria</taxon>
        <taxon>Pseudomonadati</taxon>
        <taxon>Bacteroidota</taxon>
        <taxon>Bacteroidia</taxon>
        <taxon>Marinilabiliales</taxon>
        <taxon>Prolixibacteraceae</taxon>
        <taxon>Draconibacterium</taxon>
    </lineage>
</organism>
<sequence length="181" mass="20204">MDQSTITVRYAKAFFSTAKEKNLLDKLKTDIQLVMDVCKSSKDFILLLESPIVKSSKKAALVKSIFEGKIEEISLNFLLLIVQNKREVHIPGICRNFLDLTRKDLNIKSAVLTTATEVDASTLKKVETLLGKELNATIELAAQVNPEILGGLVLRLDDKQYDASVATQLRKVKQTLLETEL</sequence>
<comment type="caution">
    <text evidence="8">The sequence shown here is derived from an EMBL/GenBank/DDBJ whole genome shotgun (WGS) entry which is preliminary data.</text>
</comment>
<keyword evidence="5 7" id="KW-0472">Membrane</keyword>
<dbReference type="InterPro" id="IPR000711">
    <property type="entry name" value="ATPase_OSCP/dsu"/>
</dbReference>
<evidence type="ECO:0000256" key="5">
    <source>
        <dbReference type="ARBA" id="ARBA00023136"/>
    </source>
</evidence>
<dbReference type="NCBIfam" id="TIGR01145">
    <property type="entry name" value="ATP_synt_delta"/>
    <property type="match status" value="1"/>
</dbReference>
<gene>
    <name evidence="7" type="primary">atpH</name>
    <name evidence="8" type="ORF">LH29_02665</name>
</gene>
<dbReference type="PRINTS" id="PR00125">
    <property type="entry name" value="ATPASEDELTA"/>
</dbReference>
<dbReference type="Pfam" id="PF00213">
    <property type="entry name" value="OSCP"/>
    <property type="match status" value="1"/>
</dbReference>
<comment type="function">
    <text evidence="7">This protein is part of the stalk that links CF(0) to CF(1). It either transmits conformational changes from CF(0) to CF(1) or is implicated in proton conduction.</text>
</comment>
<accession>A0A0D8JBX1</accession>
<evidence type="ECO:0000313" key="8">
    <source>
        <dbReference type="EMBL" id="KJF44417.1"/>
    </source>
</evidence>
<keyword evidence="4 7" id="KW-0406">Ion transport</keyword>
<dbReference type="GO" id="GO:0005886">
    <property type="term" value="C:plasma membrane"/>
    <property type="evidence" value="ECO:0007669"/>
    <property type="project" value="UniProtKB-SubCell"/>
</dbReference>
<reference evidence="8 9" key="1">
    <citation type="submission" date="2014-09" db="EMBL/GenBank/DDBJ databases">
        <title>Draft Genome Sequence of Draconibacterium sp. JN14CK-3.</title>
        <authorList>
            <person name="Dong C."/>
            <person name="Lai Q."/>
            <person name="Shao Z."/>
        </authorList>
    </citation>
    <scope>NUCLEOTIDE SEQUENCE [LARGE SCALE GENOMIC DNA]</scope>
    <source>
        <strain evidence="8 9">JN14CK-3</strain>
    </source>
</reference>
<comment type="subcellular location">
    <subcellularLocation>
        <location evidence="7">Cell membrane</location>
        <topology evidence="7">Peripheral membrane protein</topology>
    </subcellularLocation>
    <subcellularLocation>
        <location evidence="1">Membrane</location>
    </subcellularLocation>
</comment>
<keyword evidence="6 7" id="KW-0066">ATP synthesis</keyword>
<dbReference type="RefSeq" id="WP_045025972.1">
    <property type="nucleotide sequence ID" value="NZ_CAJXKZ010000024.1"/>
</dbReference>
<keyword evidence="7" id="KW-1003">Cell membrane</keyword>
<evidence type="ECO:0000313" key="9">
    <source>
        <dbReference type="Proteomes" id="UP000032544"/>
    </source>
</evidence>
<evidence type="ECO:0000256" key="6">
    <source>
        <dbReference type="ARBA" id="ARBA00023310"/>
    </source>
</evidence>
<proteinExistence type="inferred from homology"/>
<evidence type="ECO:0000256" key="7">
    <source>
        <dbReference type="HAMAP-Rule" id="MF_01416"/>
    </source>
</evidence>
<dbReference type="EMBL" id="JRHC01000001">
    <property type="protein sequence ID" value="KJF44417.1"/>
    <property type="molecule type" value="Genomic_DNA"/>
</dbReference>
<keyword evidence="7" id="KW-0139">CF(1)</keyword>
<protein>
    <recommendedName>
        <fullName evidence="7">ATP synthase subunit delta</fullName>
    </recommendedName>
    <alternativeName>
        <fullName evidence="7">ATP synthase F(1) sector subunit delta</fullName>
    </alternativeName>
    <alternativeName>
        <fullName evidence="7">F-type ATPase subunit delta</fullName>
        <shortName evidence="7">F-ATPase subunit delta</shortName>
    </alternativeName>
</protein>
<keyword evidence="2 7" id="KW-0813">Transport</keyword>
<keyword evidence="9" id="KW-1185">Reference proteome</keyword>
<evidence type="ECO:0000256" key="2">
    <source>
        <dbReference type="ARBA" id="ARBA00022448"/>
    </source>
</evidence>
<name>A0A0D8JBX1_9BACT</name>
<dbReference type="AlphaFoldDB" id="A0A0D8JBX1"/>